<dbReference type="HOGENOM" id="CLU_028799_7_0_5"/>
<dbReference type="AlphaFoldDB" id="A0A0B4X0H9"/>
<name>A0A0B4X0H9_9HYPH</name>
<evidence type="ECO:0000256" key="1">
    <source>
        <dbReference type="ARBA" id="ARBA00004651"/>
    </source>
</evidence>
<evidence type="ECO:0000256" key="2">
    <source>
        <dbReference type="ARBA" id="ARBA00022475"/>
    </source>
</evidence>
<feature type="transmembrane region" description="Helical" evidence="6">
    <location>
        <begin position="12"/>
        <end position="33"/>
    </location>
</feature>
<dbReference type="PANTHER" id="PTHR33529:SF6">
    <property type="entry name" value="YJGP_YJGQ FAMILY PERMEASE"/>
    <property type="match status" value="1"/>
</dbReference>
<dbReference type="InterPro" id="IPR005495">
    <property type="entry name" value="LptG/LptF_permease"/>
</dbReference>
<protein>
    <submittedName>
        <fullName evidence="7">YjgP/YjgQ family permease protein</fullName>
    </submittedName>
</protein>
<dbReference type="KEGG" id="rga:RGR602_CH01349"/>
<feature type="transmembrane region" description="Helical" evidence="6">
    <location>
        <begin position="53"/>
        <end position="77"/>
    </location>
</feature>
<dbReference type="PANTHER" id="PTHR33529">
    <property type="entry name" value="SLR0882 PROTEIN-RELATED"/>
    <property type="match status" value="1"/>
</dbReference>
<feature type="transmembrane region" description="Helical" evidence="6">
    <location>
        <begin position="279"/>
        <end position="296"/>
    </location>
</feature>
<evidence type="ECO:0000256" key="4">
    <source>
        <dbReference type="ARBA" id="ARBA00022989"/>
    </source>
</evidence>
<dbReference type="GO" id="GO:0043190">
    <property type="term" value="C:ATP-binding cassette (ABC) transporter complex"/>
    <property type="evidence" value="ECO:0007669"/>
    <property type="project" value="TreeGrafter"/>
</dbReference>
<accession>A0A0B4X0H9</accession>
<gene>
    <name evidence="7" type="ORF">RGR602_CH01349</name>
</gene>
<dbReference type="Pfam" id="PF03739">
    <property type="entry name" value="LptF_LptG"/>
    <property type="match status" value="1"/>
</dbReference>
<proteinExistence type="predicted"/>
<evidence type="ECO:0000313" key="7">
    <source>
        <dbReference type="EMBL" id="AJD40706.1"/>
    </source>
</evidence>
<organism evidence="7 8">
    <name type="scientific">Rhizobium gallicum bv. gallicum R602sp</name>
    <dbReference type="NCBI Taxonomy" id="1041138"/>
    <lineage>
        <taxon>Bacteria</taxon>
        <taxon>Pseudomonadati</taxon>
        <taxon>Pseudomonadota</taxon>
        <taxon>Alphaproteobacteria</taxon>
        <taxon>Hyphomicrobiales</taxon>
        <taxon>Rhizobiaceae</taxon>
        <taxon>Rhizobium/Agrobacterium group</taxon>
        <taxon>Rhizobium</taxon>
    </lineage>
</organism>
<dbReference type="EMBL" id="CP006877">
    <property type="protein sequence ID" value="AJD40706.1"/>
    <property type="molecule type" value="Genomic_DNA"/>
</dbReference>
<keyword evidence="3 6" id="KW-0812">Transmembrane</keyword>
<keyword evidence="2" id="KW-1003">Cell membrane</keyword>
<keyword evidence="5 6" id="KW-0472">Membrane</keyword>
<keyword evidence="4 6" id="KW-1133">Transmembrane helix</keyword>
<feature type="transmembrane region" description="Helical" evidence="6">
    <location>
        <begin position="98"/>
        <end position="117"/>
    </location>
</feature>
<dbReference type="Proteomes" id="UP000031368">
    <property type="component" value="Chromosome"/>
</dbReference>
<evidence type="ECO:0000313" key="8">
    <source>
        <dbReference type="Proteomes" id="UP000031368"/>
    </source>
</evidence>
<sequence length="392" mass="43181">MKLLEIYILRRVGQMFLVALLPVLAIIWTTQVLQRINLVTDSGQSIGSFAKLATLILPSIIPVVLPFALVIGVTQTLTTMNNDSELTVIDAAGAKRNIIIRPILLLAAVISAFSFFVDNVVEPKAKTGARQMIAAAYADLLSTVIEEKNFRRIDEGLYVQISERLAGRVLRGLFVVDERDPAFDMIYYAREGAVDDTGTSLIMRDGEVQRKARDGNVSIIKFDSYSFDLSDLTQNRGQATLRASDRDLGFLLNPDPADKDYIARPQSYRAELHRRLTDWVLPFVLALISLAIAGDARSHREARLHPMVTALTFSFALRWASFYAANQIDTNPFYIGVLYAIPVVAGVAASGFLNLHKRLSIPAAVGERAAGIWHRIERRLPSAVGKTPGGSA</sequence>
<evidence type="ECO:0000256" key="6">
    <source>
        <dbReference type="SAM" id="Phobius"/>
    </source>
</evidence>
<evidence type="ECO:0000256" key="3">
    <source>
        <dbReference type="ARBA" id="ARBA00022692"/>
    </source>
</evidence>
<evidence type="ECO:0000256" key="5">
    <source>
        <dbReference type="ARBA" id="ARBA00023136"/>
    </source>
</evidence>
<comment type="subcellular location">
    <subcellularLocation>
        <location evidence="1">Cell membrane</location>
        <topology evidence="1">Multi-pass membrane protein</topology>
    </subcellularLocation>
</comment>
<reference evidence="7 8" key="1">
    <citation type="submission" date="2013-11" db="EMBL/GenBank/DDBJ databases">
        <title>Complete genome sequence of Rhizobium gallicum bv. gallicum R602.</title>
        <authorList>
            <person name="Bustos P."/>
            <person name="Santamaria R.I."/>
            <person name="Lozano L."/>
            <person name="Acosta J.L."/>
            <person name="Ormeno-Orrillo E."/>
            <person name="Rogel M.A."/>
            <person name="Romero D."/>
            <person name="Cevallos M.A."/>
            <person name="Martinez-Romero E."/>
            <person name="Gonzalez V."/>
        </authorList>
    </citation>
    <scope>NUCLEOTIDE SEQUENCE [LARGE SCALE GENOMIC DNA]</scope>
    <source>
        <strain evidence="7 8">R602</strain>
    </source>
</reference>
<dbReference type="RefSeq" id="WP_039844464.1">
    <property type="nucleotide sequence ID" value="NZ_CP006877.1"/>
</dbReference>
<feature type="transmembrane region" description="Helical" evidence="6">
    <location>
        <begin position="332"/>
        <end position="353"/>
    </location>
</feature>
<keyword evidence="8" id="KW-1185">Reference proteome</keyword>
<dbReference type="GO" id="GO:0015920">
    <property type="term" value="P:lipopolysaccharide transport"/>
    <property type="evidence" value="ECO:0007669"/>
    <property type="project" value="TreeGrafter"/>
</dbReference>